<sequence length="166" mass="17986">MMRLKFSRGFTLVELMVTIAVMAIIASIAAPSFSAIMNSYQLNQSAKQMMLALKEGRSRAATINAAVVVCPNKNTSGQEVTKNTCLSGADLGSEINTYINENRVILANITKDVNISATNKSFVIFTAKGTIKDETSRTYTLCLEKEAREINVSILGAVYMEKGTCA</sequence>
<keyword evidence="7 11" id="KW-1133">Transmembrane helix</keyword>
<evidence type="ECO:0000256" key="6">
    <source>
        <dbReference type="ARBA" id="ARBA00022692"/>
    </source>
</evidence>
<evidence type="ECO:0000256" key="4">
    <source>
        <dbReference type="ARBA" id="ARBA00022481"/>
    </source>
</evidence>
<dbReference type="InterPro" id="IPR045584">
    <property type="entry name" value="Pilin-like"/>
</dbReference>
<dbReference type="GO" id="GO:0015627">
    <property type="term" value="C:type II protein secretion system complex"/>
    <property type="evidence" value="ECO:0007669"/>
    <property type="project" value="InterPro"/>
</dbReference>
<keyword evidence="5" id="KW-0997">Cell inner membrane</keyword>
<dbReference type="GO" id="GO:0005886">
    <property type="term" value="C:plasma membrane"/>
    <property type="evidence" value="ECO:0007669"/>
    <property type="project" value="UniProtKB-SubCell"/>
</dbReference>
<proteinExistence type="inferred from homology"/>
<name>A0A1Z9YWK6_9GAMM</name>
<keyword evidence="14" id="KW-1185">Reference proteome</keyword>
<evidence type="ECO:0000313" key="13">
    <source>
        <dbReference type="EMBL" id="OUY06553.1"/>
    </source>
</evidence>
<evidence type="ECO:0000256" key="3">
    <source>
        <dbReference type="ARBA" id="ARBA00022475"/>
    </source>
</evidence>
<evidence type="ECO:0000256" key="2">
    <source>
        <dbReference type="ARBA" id="ARBA00021549"/>
    </source>
</evidence>
<evidence type="ECO:0000256" key="7">
    <source>
        <dbReference type="ARBA" id="ARBA00022989"/>
    </source>
</evidence>
<dbReference type="InterPro" id="IPR012902">
    <property type="entry name" value="N_methyl_site"/>
</dbReference>
<keyword evidence="4" id="KW-0488">Methylation</keyword>
<evidence type="ECO:0000256" key="5">
    <source>
        <dbReference type="ARBA" id="ARBA00022519"/>
    </source>
</evidence>
<evidence type="ECO:0000256" key="9">
    <source>
        <dbReference type="ARBA" id="ARBA00025772"/>
    </source>
</evidence>
<reference evidence="13 14" key="1">
    <citation type="submission" date="2017-05" db="EMBL/GenBank/DDBJ databases">
        <title>Acinetobacter populi ANC 5415 (= PBJ7), whole genome shotgun sequencing project.</title>
        <authorList>
            <person name="Nemec A."/>
            <person name="Radolfova-Krizova L."/>
        </authorList>
    </citation>
    <scope>NUCLEOTIDE SEQUENCE [LARGE SCALE GENOMIC DNA]</scope>
    <source>
        <strain evidence="13 14">PBJ7</strain>
    </source>
</reference>
<accession>A0A1Z9YWK6</accession>
<dbReference type="Pfam" id="PF12019">
    <property type="entry name" value="GspH"/>
    <property type="match status" value="1"/>
</dbReference>
<dbReference type="AlphaFoldDB" id="A0A1Z9YWK6"/>
<dbReference type="PROSITE" id="PS00409">
    <property type="entry name" value="PROKAR_NTER_METHYL"/>
    <property type="match status" value="1"/>
</dbReference>
<keyword evidence="6 11" id="KW-0812">Transmembrane</keyword>
<evidence type="ECO:0000313" key="14">
    <source>
        <dbReference type="Proteomes" id="UP000196536"/>
    </source>
</evidence>
<evidence type="ECO:0000256" key="1">
    <source>
        <dbReference type="ARBA" id="ARBA00004377"/>
    </source>
</evidence>
<dbReference type="InterPro" id="IPR022346">
    <property type="entry name" value="T2SS_GspH"/>
</dbReference>
<evidence type="ECO:0000256" key="10">
    <source>
        <dbReference type="ARBA" id="ARBA00030775"/>
    </source>
</evidence>
<dbReference type="Pfam" id="PF07963">
    <property type="entry name" value="N_methyl"/>
    <property type="match status" value="1"/>
</dbReference>
<dbReference type="Gene3D" id="3.30.700.10">
    <property type="entry name" value="Glycoprotein, Type 4 Pilin"/>
    <property type="match status" value="1"/>
</dbReference>
<protein>
    <recommendedName>
        <fullName evidence="2">Type II secretion system protein H</fullName>
    </recommendedName>
    <alternativeName>
        <fullName evidence="10">General secretion pathway protein H</fullName>
    </alternativeName>
</protein>
<dbReference type="GO" id="GO:0015628">
    <property type="term" value="P:protein secretion by the type II secretion system"/>
    <property type="evidence" value="ECO:0007669"/>
    <property type="project" value="InterPro"/>
</dbReference>
<evidence type="ECO:0000256" key="11">
    <source>
        <dbReference type="SAM" id="Phobius"/>
    </source>
</evidence>
<dbReference type="Proteomes" id="UP000196536">
    <property type="component" value="Unassembled WGS sequence"/>
</dbReference>
<gene>
    <name evidence="13" type="ORF">CAP51_11520</name>
</gene>
<evidence type="ECO:0000256" key="8">
    <source>
        <dbReference type="ARBA" id="ARBA00023136"/>
    </source>
</evidence>
<dbReference type="RefSeq" id="WP_087620912.1">
    <property type="nucleotide sequence ID" value="NZ_NEXX01000004.1"/>
</dbReference>
<comment type="caution">
    <text evidence="13">The sequence shown here is derived from an EMBL/GenBank/DDBJ whole genome shotgun (WGS) entry which is preliminary data.</text>
</comment>
<dbReference type="SUPFAM" id="SSF54523">
    <property type="entry name" value="Pili subunits"/>
    <property type="match status" value="1"/>
</dbReference>
<keyword evidence="8 11" id="KW-0472">Membrane</keyword>
<feature type="domain" description="General secretion pathway GspH" evidence="12">
    <location>
        <begin position="46"/>
        <end position="154"/>
    </location>
</feature>
<dbReference type="EMBL" id="NEXX01000004">
    <property type="protein sequence ID" value="OUY06553.1"/>
    <property type="molecule type" value="Genomic_DNA"/>
</dbReference>
<dbReference type="NCBIfam" id="TIGR02532">
    <property type="entry name" value="IV_pilin_GFxxxE"/>
    <property type="match status" value="1"/>
</dbReference>
<feature type="transmembrane region" description="Helical" evidence="11">
    <location>
        <begin position="12"/>
        <end position="33"/>
    </location>
</feature>
<evidence type="ECO:0000259" key="12">
    <source>
        <dbReference type="Pfam" id="PF12019"/>
    </source>
</evidence>
<comment type="subcellular location">
    <subcellularLocation>
        <location evidence="1">Cell inner membrane</location>
        <topology evidence="1">Single-pass membrane protein</topology>
    </subcellularLocation>
</comment>
<comment type="similarity">
    <text evidence="9">Belongs to the GSP H family.</text>
</comment>
<organism evidence="13 14">
    <name type="scientific">Acinetobacter populi</name>
    <dbReference type="NCBI Taxonomy" id="1582270"/>
    <lineage>
        <taxon>Bacteria</taxon>
        <taxon>Pseudomonadati</taxon>
        <taxon>Pseudomonadota</taxon>
        <taxon>Gammaproteobacteria</taxon>
        <taxon>Moraxellales</taxon>
        <taxon>Moraxellaceae</taxon>
        <taxon>Acinetobacter</taxon>
    </lineage>
</organism>
<dbReference type="OrthoDB" id="5587184at2"/>
<keyword evidence="3" id="KW-1003">Cell membrane</keyword>